<dbReference type="PANTHER" id="PTHR13903:SF8">
    <property type="entry name" value="PIRIN"/>
    <property type="match status" value="1"/>
</dbReference>
<evidence type="ECO:0000259" key="3">
    <source>
        <dbReference type="Pfam" id="PF02678"/>
    </source>
</evidence>
<proteinExistence type="inferred from homology"/>
<reference evidence="4 5" key="1">
    <citation type="submission" date="2016-10" db="EMBL/GenBank/DDBJ databases">
        <authorList>
            <person name="de Groot N.N."/>
        </authorList>
    </citation>
    <scope>NUCLEOTIDE SEQUENCE [LARGE SCALE GENOMIC DNA]</scope>
    <source>
        <strain evidence="4 5">DSM 2895</strain>
    </source>
</reference>
<evidence type="ECO:0000313" key="5">
    <source>
        <dbReference type="Proteomes" id="UP000182836"/>
    </source>
</evidence>
<dbReference type="InterPro" id="IPR014710">
    <property type="entry name" value="RmlC-like_jellyroll"/>
</dbReference>
<evidence type="ECO:0000256" key="2">
    <source>
        <dbReference type="RuleBase" id="RU003457"/>
    </source>
</evidence>
<comment type="similarity">
    <text evidence="1 2">Belongs to the pirin family.</text>
</comment>
<feature type="domain" description="Pirin N-terminal" evidence="3">
    <location>
        <begin position="62"/>
        <end position="124"/>
    </location>
</feature>
<dbReference type="SUPFAM" id="SSF51182">
    <property type="entry name" value="RmlC-like cupins"/>
    <property type="match status" value="1"/>
</dbReference>
<sequence>MKCSDEMKIDVYSPNQQAVGAFDGGKITEQKPIGFPGENSVVKRVGPLFYWAWFHTKTEGFIPEHPHQAFEIITYVVQGKAEHGDSLGTRSVVEAGGAQVMQTGSGAYHEERFIGPDMEGFQIWFEPYLKEALKRNPTYNQYEHEAFPLVVQNGYQVKTVIGEGAPIHLVADVKMWDIRVKPGMVYNHTIPAGYSVAALAIRGDGAWQEKETTASFQQKDFITLSTEVETEAALQAGTERELQIILIQVPMETDYPLYPKR</sequence>
<dbReference type="InterPro" id="IPR011051">
    <property type="entry name" value="RmlC_Cupin_sf"/>
</dbReference>
<accession>A0A1G8WW58</accession>
<gene>
    <name evidence="4" type="ORF">SAMN04487909_12956</name>
</gene>
<dbReference type="Pfam" id="PF02678">
    <property type="entry name" value="Pirin"/>
    <property type="match status" value="1"/>
</dbReference>
<organism evidence="4 5">
    <name type="scientific">Aneurinibacillus migulanus</name>
    <name type="common">Bacillus migulanus</name>
    <dbReference type="NCBI Taxonomy" id="47500"/>
    <lineage>
        <taxon>Bacteria</taxon>
        <taxon>Bacillati</taxon>
        <taxon>Bacillota</taxon>
        <taxon>Bacilli</taxon>
        <taxon>Bacillales</taxon>
        <taxon>Paenibacillaceae</taxon>
        <taxon>Aneurinibacillus group</taxon>
        <taxon>Aneurinibacillus</taxon>
    </lineage>
</organism>
<dbReference type="InterPro" id="IPR003829">
    <property type="entry name" value="Pirin_N_dom"/>
</dbReference>
<protein>
    <recommendedName>
        <fullName evidence="3">Pirin N-terminal domain-containing protein</fullName>
    </recommendedName>
</protein>
<dbReference type="Gene3D" id="2.60.120.10">
    <property type="entry name" value="Jelly Rolls"/>
    <property type="match status" value="1"/>
</dbReference>
<dbReference type="EMBL" id="FNED01000029">
    <property type="protein sequence ID" value="SDJ82619.1"/>
    <property type="molecule type" value="Genomic_DNA"/>
</dbReference>
<dbReference type="PANTHER" id="PTHR13903">
    <property type="entry name" value="PIRIN-RELATED"/>
    <property type="match status" value="1"/>
</dbReference>
<dbReference type="Proteomes" id="UP000182836">
    <property type="component" value="Unassembled WGS sequence"/>
</dbReference>
<name>A0A1G8WW58_ANEMI</name>
<dbReference type="AlphaFoldDB" id="A0A1G8WW58"/>
<dbReference type="InterPro" id="IPR012093">
    <property type="entry name" value="Pirin"/>
</dbReference>
<evidence type="ECO:0000313" key="4">
    <source>
        <dbReference type="EMBL" id="SDJ82619.1"/>
    </source>
</evidence>
<evidence type="ECO:0000256" key="1">
    <source>
        <dbReference type="ARBA" id="ARBA00008416"/>
    </source>
</evidence>